<sequence>MGSKISQKLHQLNNQEIIEIVNKRNRYYLNLIVKIGLAYAVLLLLIQIIIMGNHVAWYYYGNIVLFVIFNIIDHFIDHDSSHALKWLYLFITIAFIYAILMGSFWDSSHIASTFFVYIVFLPTFMIDEPSMHIAGTLLWTIIFVFFSYFAKMPDHPQLFKMDLQGAIMFGFTSLMVNQFILIDRLKAIKQDLVVKTASERDPLTLVANRHGLKHYEKQYFYEDLIVSFFDIDDYKLLCDYYGHGLGDHMLVTFVESIETEFPKKDIYRYGDDEFIVIVKEKDPEVFEKRIQVVRDQLKALLLARKSKIMPSFCVGYVYGRANDSRTFKQMVRHAHVRLTEAKLNGRGEVAGSPLDISSSREEKIIRELRNQYNESTHDAMTGVYNLSAFRVEANLLPDHIKDHNSVLYFNIDGLKTYNESYGYHVGDQLIKSLADSIDQHFSKKLICRLGEDHFVALVENEEIEKGIKQVHEDLLHVNPECRVYISVGIYPFHAQDNIISACDRAKMACDLIRNNYDRYYQYYEDALSDQSQFRNYILTHIERAAYNQDLQVYYQGVVDTNTKLPCGAEALIRWQDPQYGMIYPNKFIPVLEKANLIHIVDLFVIKQVCKDYAQAQNEHKPFYPVSVNLSRQDFFIPHFYDDIIALVKTYHVPLKMLNLEVTERMMSSHNKVIFDTLHKLQDYGFEIWMDDFGSEYSSLNMMSQFHFDVIKLDMNFMRNFKSGNHSRNIISSIVALTKTMGGKTLSEGVEEEGQYAFLKSIGCDMIQGYYFFKPQPKNVFFKGGNTI</sequence>
<dbReference type="EMBL" id="AP019309">
    <property type="protein sequence ID" value="BBH26399.1"/>
    <property type="molecule type" value="Genomic_DNA"/>
</dbReference>
<feature type="transmembrane region" description="Helical" evidence="1">
    <location>
        <begin position="83"/>
        <end position="104"/>
    </location>
</feature>
<protein>
    <recommendedName>
        <fullName evidence="6">GGDEF-domain containing protein</fullName>
    </recommendedName>
</protein>
<dbReference type="AlphaFoldDB" id="A0A3G9JTA5"/>
<dbReference type="CDD" id="cd01949">
    <property type="entry name" value="GGDEF"/>
    <property type="match status" value="2"/>
</dbReference>
<evidence type="ECO:0008006" key="6">
    <source>
        <dbReference type="Google" id="ProtNLM"/>
    </source>
</evidence>
<dbReference type="InterPro" id="IPR043128">
    <property type="entry name" value="Rev_trsase/Diguanyl_cyclase"/>
</dbReference>
<dbReference type="NCBIfam" id="TIGR00254">
    <property type="entry name" value="GGDEF"/>
    <property type="match status" value="2"/>
</dbReference>
<evidence type="ECO:0000259" key="3">
    <source>
        <dbReference type="PROSITE" id="PS50887"/>
    </source>
</evidence>
<dbReference type="PROSITE" id="PS50883">
    <property type="entry name" value="EAL"/>
    <property type="match status" value="1"/>
</dbReference>
<dbReference type="InterPro" id="IPR000160">
    <property type="entry name" value="GGDEF_dom"/>
</dbReference>
<dbReference type="Proteomes" id="UP000268059">
    <property type="component" value="Chromosome"/>
</dbReference>
<dbReference type="Pfam" id="PF00990">
    <property type="entry name" value="GGDEF"/>
    <property type="match status" value="2"/>
</dbReference>
<dbReference type="SUPFAM" id="SSF55073">
    <property type="entry name" value="Nucleotide cyclase"/>
    <property type="match status" value="2"/>
</dbReference>
<feature type="domain" description="GGDEF" evidence="3">
    <location>
        <begin position="402"/>
        <end position="525"/>
    </location>
</feature>
<dbReference type="InterPro" id="IPR050706">
    <property type="entry name" value="Cyclic-di-GMP_PDE-like"/>
</dbReference>
<dbReference type="Pfam" id="PF00563">
    <property type="entry name" value="EAL"/>
    <property type="match status" value="1"/>
</dbReference>
<keyword evidence="1" id="KW-0812">Transmembrane</keyword>
<accession>A0A3G9JTA5</accession>
<dbReference type="GO" id="GO:0071111">
    <property type="term" value="F:cyclic-guanylate-specific phosphodiesterase activity"/>
    <property type="evidence" value="ECO:0007669"/>
    <property type="project" value="InterPro"/>
</dbReference>
<dbReference type="PROSITE" id="PS50887">
    <property type="entry name" value="GGDEF"/>
    <property type="match status" value="2"/>
</dbReference>
<dbReference type="SMART" id="SM00267">
    <property type="entry name" value="GGDEF"/>
    <property type="match status" value="2"/>
</dbReference>
<evidence type="ECO:0000313" key="5">
    <source>
        <dbReference type="Proteomes" id="UP000268059"/>
    </source>
</evidence>
<dbReference type="InterPro" id="IPR035919">
    <property type="entry name" value="EAL_sf"/>
</dbReference>
<keyword evidence="1" id="KW-0472">Membrane</keyword>
<dbReference type="Gene3D" id="3.30.70.270">
    <property type="match status" value="2"/>
</dbReference>
<feature type="transmembrane region" description="Helical" evidence="1">
    <location>
        <begin position="27"/>
        <end position="50"/>
    </location>
</feature>
<evidence type="ECO:0000259" key="2">
    <source>
        <dbReference type="PROSITE" id="PS50883"/>
    </source>
</evidence>
<dbReference type="InterPro" id="IPR029787">
    <property type="entry name" value="Nucleotide_cyclase"/>
</dbReference>
<keyword evidence="5" id="KW-1185">Reference proteome</keyword>
<dbReference type="InterPro" id="IPR001633">
    <property type="entry name" value="EAL_dom"/>
</dbReference>
<dbReference type="InParanoid" id="A0A3G9JTA5"/>
<feature type="transmembrane region" description="Helical" evidence="1">
    <location>
        <begin position="163"/>
        <end position="182"/>
    </location>
</feature>
<feature type="domain" description="GGDEF" evidence="3">
    <location>
        <begin position="222"/>
        <end position="354"/>
    </location>
</feature>
<dbReference type="Gene3D" id="3.20.20.450">
    <property type="entry name" value="EAL domain"/>
    <property type="match status" value="1"/>
</dbReference>
<dbReference type="PANTHER" id="PTHR33121:SF79">
    <property type="entry name" value="CYCLIC DI-GMP PHOSPHODIESTERASE PDED-RELATED"/>
    <property type="match status" value="1"/>
</dbReference>
<dbReference type="SUPFAM" id="SSF141868">
    <property type="entry name" value="EAL domain-like"/>
    <property type="match status" value="1"/>
</dbReference>
<organism evidence="4 5">
    <name type="scientific">Intestinibaculum porci</name>
    <dbReference type="NCBI Taxonomy" id="2487118"/>
    <lineage>
        <taxon>Bacteria</taxon>
        <taxon>Bacillati</taxon>
        <taxon>Bacillota</taxon>
        <taxon>Erysipelotrichia</taxon>
        <taxon>Erysipelotrichales</taxon>
        <taxon>Erysipelotrichaceae</taxon>
        <taxon>Intestinibaculum</taxon>
    </lineage>
</organism>
<evidence type="ECO:0000256" key="1">
    <source>
        <dbReference type="SAM" id="Phobius"/>
    </source>
</evidence>
<dbReference type="RefSeq" id="WP_162300191.1">
    <property type="nucleotide sequence ID" value="NZ_AP019309.1"/>
</dbReference>
<dbReference type="SMART" id="SM00052">
    <property type="entry name" value="EAL"/>
    <property type="match status" value="1"/>
</dbReference>
<reference evidence="4 5" key="1">
    <citation type="submission" date="2018-11" db="EMBL/GenBank/DDBJ databases">
        <title>Novel Erysipelotrichaceae bacterium isolated from small intestine of a swine.</title>
        <authorList>
            <person name="Kim J.S."/>
            <person name="Choe H."/>
            <person name="Lee Y.R."/>
            <person name="Kim K.M."/>
            <person name="Park D.S."/>
        </authorList>
    </citation>
    <scope>NUCLEOTIDE SEQUENCE [LARGE SCALE GENOMIC DNA]</scope>
    <source>
        <strain evidence="4 5">SG0102</strain>
    </source>
</reference>
<gene>
    <name evidence="4" type="ORF">SG0102_13330</name>
</gene>
<dbReference type="CDD" id="cd01948">
    <property type="entry name" value="EAL"/>
    <property type="match status" value="1"/>
</dbReference>
<proteinExistence type="predicted"/>
<evidence type="ECO:0000313" key="4">
    <source>
        <dbReference type="EMBL" id="BBH26399.1"/>
    </source>
</evidence>
<dbReference type="KEGG" id="ebm:SG0102_13330"/>
<feature type="transmembrane region" description="Helical" evidence="1">
    <location>
        <begin position="56"/>
        <end position="76"/>
    </location>
</feature>
<feature type="domain" description="EAL" evidence="2">
    <location>
        <begin position="534"/>
        <end position="787"/>
    </location>
</feature>
<keyword evidence="1" id="KW-1133">Transmembrane helix</keyword>
<name>A0A3G9JTA5_9FIRM</name>
<feature type="transmembrane region" description="Helical" evidence="1">
    <location>
        <begin position="133"/>
        <end position="151"/>
    </location>
</feature>
<dbReference type="PANTHER" id="PTHR33121">
    <property type="entry name" value="CYCLIC DI-GMP PHOSPHODIESTERASE PDEF"/>
    <property type="match status" value="1"/>
</dbReference>